<sequence length="404" mass="45085">TETGGNTTEKPGTETGGNTTEKPGTETGGNSTEKPGTETGGNAEEDKKEEEGLAWPANFTIDYNSDKKCFVLTFEKESNPDEINKFLQNDIKIFVTSPENKTTEYSLGNPKQNLMRAGNIFCHNLIVEDKKSYRFNALNISRAAFEPGDNKVQIQVEGYATKEYICQVSKQQLEDGIAGLKDFGKLETSIDDDNRTGVYRVKLVSIKNLTEEQEKILENLDTLYVDDVEYHKVKVNTNQDLCQIGPPSFMLLKEGNGFSFAIGNPPKEMGSHSITIQPKDYKDIKLSYVQKEEQLVKAPEVLGLKLNPGKKYYQLSFKGDDRVSKYSYLNAIKSFMVAGQTYTRMGSFHPELLNMGAKYILDDSTNAKAFEDILLFSVPTANADKKQEILIEAEGYEVATIPLS</sequence>
<accession>A0A930DWM2</accession>
<dbReference type="AlphaFoldDB" id="A0A930DWM2"/>
<gene>
    <name evidence="2" type="ORF">HXM91_03330</name>
</gene>
<dbReference type="Proteomes" id="UP000780721">
    <property type="component" value="Unassembled WGS sequence"/>
</dbReference>
<feature type="region of interest" description="Disordered" evidence="1">
    <location>
        <begin position="1"/>
        <end position="51"/>
    </location>
</feature>
<evidence type="ECO:0000256" key="1">
    <source>
        <dbReference type="SAM" id="MobiDB-lite"/>
    </source>
</evidence>
<organism evidence="2 3">
    <name type="scientific">Oribacterium sinus</name>
    <dbReference type="NCBI Taxonomy" id="237576"/>
    <lineage>
        <taxon>Bacteria</taxon>
        <taxon>Bacillati</taxon>
        <taxon>Bacillota</taxon>
        <taxon>Clostridia</taxon>
        <taxon>Lachnospirales</taxon>
        <taxon>Lachnospiraceae</taxon>
        <taxon>Oribacterium</taxon>
    </lineage>
</organism>
<comment type="caution">
    <text evidence="2">The sequence shown here is derived from an EMBL/GenBank/DDBJ whole genome shotgun (WGS) entry which is preliminary data.</text>
</comment>
<protein>
    <submittedName>
        <fullName evidence="2">Uncharacterized protein</fullName>
    </submittedName>
</protein>
<reference evidence="2" key="1">
    <citation type="submission" date="2020-04" db="EMBL/GenBank/DDBJ databases">
        <title>Deep metagenomics examines the oral microbiome during advanced dental caries in children, revealing novel taxa and co-occurrences with host molecules.</title>
        <authorList>
            <person name="Baker J.L."/>
            <person name="Morton J.T."/>
            <person name="Dinis M."/>
            <person name="Alvarez R."/>
            <person name="Tran N.C."/>
            <person name="Knight R."/>
            <person name="Edlund A."/>
        </authorList>
    </citation>
    <scope>NUCLEOTIDE SEQUENCE</scope>
    <source>
        <strain evidence="2">JCVI_48_bin.5</strain>
    </source>
</reference>
<name>A0A930DWM2_9FIRM</name>
<feature type="non-terminal residue" evidence="2">
    <location>
        <position position="1"/>
    </location>
</feature>
<evidence type="ECO:0000313" key="2">
    <source>
        <dbReference type="EMBL" id="MBF1304885.1"/>
    </source>
</evidence>
<proteinExistence type="predicted"/>
<evidence type="ECO:0000313" key="3">
    <source>
        <dbReference type="Proteomes" id="UP000780721"/>
    </source>
</evidence>
<feature type="compositionally biased region" description="Polar residues" evidence="1">
    <location>
        <begin position="1"/>
        <end position="34"/>
    </location>
</feature>
<dbReference type="EMBL" id="JABZRB010000064">
    <property type="protein sequence ID" value="MBF1304885.1"/>
    <property type="molecule type" value="Genomic_DNA"/>
</dbReference>